<keyword evidence="1" id="KW-0808">Transferase</keyword>
<evidence type="ECO:0000313" key="1">
    <source>
        <dbReference type="EMBL" id="TVZ05873.1"/>
    </source>
</evidence>
<accession>A0A6P2C8K4</accession>
<dbReference type="OrthoDB" id="9781848at2"/>
<name>A0A6P2C8K4_9ACTN</name>
<dbReference type="EMBL" id="RPFW01000002">
    <property type="protein sequence ID" value="TVZ05873.1"/>
    <property type="molecule type" value="Genomic_DNA"/>
</dbReference>
<dbReference type="Pfam" id="PF13671">
    <property type="entry name" value="AAA_33"/>
    <property type="match status" value="1"/>
</dbReference>
<keyword evidence="1" id="KW-0418">Kinase</keyword>
<dbReference type="AlphaFoldDB" id="A0A6P2C8K4"/>
<sequence length="181" mass="19909">MTGTGSGKTRLIILRGNSASGKSSTAAEIRRRHGRRDLAVVGQDNLRRNVLREHDVPAGVNIGLIDLVTRYALNHGFNVIVEGILSADHYAEMLMALIDDHRGLTCCYYLDVPFDESLRRHAGKPQASQYGAIEMKAWYRELDLLPGGAEQVIRAAMPQDEIVRRVMADSGLAAEPTQEGL</sequence>
<comment type="caution">
    <text evidence="1">The sequence shown here is derived from an EMBL/GenBank/DDBJ whole genome shotgun (WGS) entry which is preliminary data.</text>
</comment>
<gene>
    <name evidence="1" type="ORF">EAS64_13620</name>
</gene>
<dbReference type="SUPFAM" id="SSF52540">
    <property type="entry name" value="P-loop containing nucleoside triphosphate hydrolases"/>
    <property type="match status" value="1"/>
</dbReference>
<keyword evidence="2" id="KW-1185">Reference proteome</keyword>
<proteinExistence type="predicted"/>
<dbReference type="InterPro" id="IPR027417">
    <property type="entry name" value="P-loop_NTPase"/>
</dbReference>
<organism evidence="1 2">
    <name type="scientific">Trebonia kvetii</name>
    <dbReference type="NCBI Taxonomy" id="2480626"/>
    <lineage>
        <taxon>Bacteria</taxon>
        <taxon>Bacillati</taxon>
        <taxon>Actinomycetota</taxon>
        <taxon>Actinomycetes</taxon>
        <taxon>Streptosporangiales</taxon>
        <taxon>Treboniaceae</taxon>
        <taxon>Trebonia</taxon>
    </lineage>
</organism>
<protein>
    <submittedName>
        <fullName evidence="1">Kinase</fullName>
    </submittedName>
</protein>
<dbReference type="GO" id="GO:0016301">
    <property type="term" value="F:kinase activity"/>
    <property type="evidence" value="ECO:0007669"/>
    <property type="project" value="UniProtKB-KW"/>
</dbReference>
<evidence type="ECO:0000313" key="2">
    <source>
        <dbReference type="Proteomes" id="UP000460272"/>
    </source>
</evidence>
<dbReference type="Gene3D" id="3.40.50.300">
    <property type="entry name" value="P-loop containing nucleotide triphosphate hydrolases"/>
    <property type="match status" value="1"/>
</dbReference>
<reference evidence="1 2" key="1">
    <citation type="submission" date="2018-11" db="EMBL/GenBank/DDBJ databases">
        <title>Trebonia kvetii gen.nov., sp.nov., a novel acidophilic actinobacterium, and proposal of the new actinobacterial family Treboniaceae fam. nov.</title>
        <authorList>
            <person name="Rapoport D."/>
            <person name="Sagova-Mareckova M."/>
            <person name="Sedlacek I."/>
            <person name="Provaznik J."/>
            <person name="Kralova S."/>
            <person name="Pavlinic D."/>
            <person name="Benes V."/>
            <person name="Kopecky J."/>
        </authorList>
    </citation>
    <scope>NUCLEOTIDE SEQUENCE [LARGE SCALE GENOMIC DNA]</scope>
    <source>
        <strain evidence="1 2">15Tr583</strain>
    </source>
</reference>
<dbReference type="Proteomes" id="UP000460272">
    <property type="component" value="Unassembled WGS sequence"/>
</dbReference>